<evidence type="ECO:0000313" key="2">
    <source>
        <dbReference type="Proteomes" id="UP000006038"/>
    </source>
</evidence>
<name>J3LC72_ORYBR</name>
<keyword evidence="2" id="KW-1185">Reference proteome</keyword>
<dbReference type="Proteomes" id="UP000006038">
    <property type="component" value="Unassembled WGS sequence"/>
</dbReference>
<reference evidence="1" key="1">
    <citation type="submission" date="2013-04" db="UniProtKB">
        <authorList>
            <consortium name="EnsemblPlants"/>
        </authorList>
    </citation>
    <scope>IDENTIFICATION</scope>
</reference>
<accession>J3LC72</accession>
<dbReference type="HOGENOM" id="CLU_1954334_0_0_1"/>
<dbReference type="Gramene" id="OB02G22390.1">
    <property type="protein sequence ID" value="OB02G22390.1"/>
    <property type="gene ID" value="OB02G22390"/>
</dbReference>
<sequence>TCRRQQFAGQWQDAGQQQGAANEFISQGCDDELVPETQLHVTTEEIGIGTMLHEWRRIVSDYEKPSIDMTSIEKAWADEKKAIAHVETDSKGNTSSLVNRSTEKKAYAIVFDEGKSISDAETDDEGVNV</sequence>
<evidence type="ECO:0000313" key="1">
    <source>
        <dbReference type="EnsemblPlants" id="OB02G22390.1"/>
    </source>
</evidence>
<dbReference type="EnsemblPlants" id="OB02G22390.1">
    <property type="protein sequence ID" value="OB02G22390.1"/>
    <property type="gene ID" value="OB02G22390"/>
</dbReference>
<protein>
    <submittedName>
        <fullName evidence="1">Uncharacterized protein</fullName>
    </submittedName>
</protein>
<dbReference type="STRING" id="4533.J3LC72"/>
<proteinExistence type="predicted"/>
<dbReference type="AlphaFoldDB" id="J3LC72"/>
<organism evidence="1">
    <name type="scientific">Oryza brachyantha</name>
    <name type="common">malo sina</name>
    <dbReference type="NCBI Taxonomy" id="4533"/>
    <lineage>
        <taxon>Eukaryota</taxon>
        <taxon>Viridiplantae</taxon>
        <taxon>Streptophyta</taxon>
        <taxon>Embryophyta</taxon>
        <taxon>Tracheophyta</taxon>
        <taxon>Spermatophyta</taxon>
        <taxon>Magnoliopsida</taxon>
        <taxon>Liliopsida</taxon>
        <taxon>Poales</taxon>
        <taxon>Poaceae</taxon>
        <taxon>BOP clade</taxon>
        <taxon>Oryzoideae</taxon>
        <taxon>Oryzeae</taxon>
        <taxon>Oryzinae</taxon>
        <taxon>Oryza</taxon>
    </lineage>
</organism>